<dbReference type="InterPro" id="IPR020476">
    <property type="entry name" value="Nudix_hydrolase"/>
</dbReference>
<dbReference type="PRINTS" id="PR00502">
    <property type="entry name" value="NUDIXFAMILY"/>
</dbReference>
<gene>
    <name evidence="3" type="ORF">ENP47_09590</name>
</gene>
<evidence type="ECO:0000256" key="2">
    <source>
        <dbReference type="RuleBase" id="RU003476"/>
    </source>
</evidence>
<dbReference type="PANTHER" id="PTHR43736:SF1">
    <property type="entry name" value="DIHYDRONEOPTERIN TRIPHOSPHATE DIPHOSPHATASE"/>
    <property type="match status" value="1"/>
</dbReference>
<protein>
    <submittedName>
        <fullName evidence="3">NUDIX domain-containing protein</fullName>
    </submittedName>
</protein>
<dbReference type="GO" id="GO:0016787">
    <property type="term" value="F:hydrolase activity"/>
    <property type="evidence" value="ECO:0007669"/>
    <property type="project" value="UniProtKB-KW"/>
</dbReference>
<dbReference type="Gene3D" id="3.90.79.10">
    <property type="entry name" value="Nucleoside Triphosphate Pyrophosphohydrolase"/>
    <property type="match status" value="1"/>
</dbReference>
<keyword evidence="1 2" id="KW-0378">Hydrolase</keyword>
<organism evidence="3">
    <name type="scientific">Thermomicrobium roseum</name>
    <dbReference type="NCBI Taxonomy" id="500"/>
    <lineage>
        <taxon>Bacteria</taxon>
        <taxon>Pseudomonadati</taxon>
        <taxon>Thermomicrobiota</taxon>
        <taxon>Thermomicrobia</taxon>
        <taxon>Thermomicrobiales</taxon>
        <taxon>Thermomicrobiaceae</taxon>
        <taxon>Thermomicrobium</taxon>
    </lineage>
</organism>
<dbReference type="InterPro" id="IPR000086">
    <property type="entry name" value="NUDIX_hydrolase_dom"/>
</dbReference>
<comment type="caution">
    <text evidence="3">The sequence shown here is derived from an EMBL/GenBank/DDBJ whole genome shotgun (WGS) entry which is preliminary data.</text>
</comment>
<dbReference type="InterPro" id="IPR020084">
    <property type="entry name" value="NUDIX_hydrolase_CS"/>
</dbReference>
<evidence type="ECO:0000313" key="3">
    <source>
        <dbReference type="EMBL" id="HEF65834.1"/>
    </source>
</evidence>
<dbReference type="InterPro" id="IPR015797">
    <property type="entry name" value="NUDIX_hydrolase-like_dom_sf"/>
</dbReference>
<sequence length="172" mass="19600">MTPNLSDDIRYCPYCRTELERRFIAGRERPFCPVCDRPFFSDPKLAVAVIVYQEGQIVLQRRAIEPGIGLWSFPSGFVERGETVEEAAIREVREETGLDVQIEQLVGLYSRHGHPVVLAVYQARVIRGELRTSEESSAVSWFALDALPPLAFPHDSLILRDWQEKLSRSQPS</sequence>
<dbReference type="EMBL" id="DSJL01000011">
    <property type="protein sequence ID" value="HEF65834.1"/>
    <property type="molecule type" value="Genomic_DNA"/>
</dbReference>
<dbReference type="PROSITE" id="PS00893">
    <property type="entry name" value="NUDIX_BOX"/>
    <property type="match status" value="1"/>
</dbReference>
<dbReference type="PROSITE" id="PS51462">
    <property type="entry name" value="NUDIX"/>
    <property type="match status" value="1"/>
</dbReference>
<dbReference type="Pfam" id="PF00293">
    <property type="entry name" value="NUDIX"/>
    <property type="match status" value="1"/>
</dbReference>
<name>A0A7C1FX98_THERO</name>
<evidence type="ECO:0000256" key="1">
    <source>
        <dbReference type="ARBA" id="ARBA00022801"/>
    </source>
</evidence>
<proteinExistence type="inferred from homology"/>
<accession>A0A7C1FX98</accession>
<dbReference type="AlphaFoldDB" id="A0A7C1FX98"/>
<dbReference type="PANTHER" id="PTHR43736">
    <property type="entry name" value="ADP-RIBOSE PYROPHOSPHATASE"/>
    <property type="match status" value="1"/>
</dbReference>
<comment type="similarity">
    <text evidence="2">Belongs to the Nudix hydrolase family.</text>
</comment>
<reference evidence="3" key="1">
    <citation type="journal article" date="2020" name="mSystems">
        <title>Genome- and Community-Level Interaction Insights into Carbon Utilization and Element Cycling Functions of Hydrothermarchaeota in Hydrothermal Sediment.</title>
        <authorList>
            <person name="Zhou Z."/>
            <person name="Liu Y."/>
            <person name="Xu W."/>
            <person name="Pan J."/>
            <person name="Luo Z.H."/>
            <person name="Li M."/>
        </authorList>
    </citation>
    <scope>NUCLEOTIDE SEQUENCE [LARGE SCALE GENOMIC DNA]</scope>
    <source>
        <strain evidence="3">SpSt-222</strain>
    </source>
</reference>
<dbReference type="SUPFAM" id="SSF55811">
    <property type="entry name" value="Nudix"/>
    <property type="match status" value="1"/>
</dbReference>